<name>A0ABP7ZQW2_9SPHI</name>
<gene>
    <name evidence="1" type="ORF">GCM10022218_02970</name>
</gene>
<dbReference type="EMBL" id="BAAAZK010000002">
    <property type="protein sequence ID" value="GAA4168304.1"/>
    <property type="molecule type" value="Genomic_DNA"/>
</dbReference>
<dbReference type="SUPFAM" id="SSF51126">
    <property type="entry name" value="Pectin lyase-like"/>
    <property type="match status" value="1"/>
</dbReference>
<protein>
    <recommendedName>
        <fullName evidence="3">Pectate lyase superfamily protein domain-containing protein</fullName>
    </recommendedName>
</protein>
<sequence>MANQFLIKNTMADLRALSATEITGLTNGTYSGVHLLGYYQAGDTPDPIDYYLSATTDSDDGGSVILVGGIKLVHYFASKIDARYYGAMANDPNDQSAVIQKAIDAGSKLAKKVYFSAGVYMINGRYNSGGNGIMLKSGSDIETDENTIFKVTPQTSGAYTAFSIVEADGVYINRLNLIGDKDEHKAPSGAIYKVRQSNTNYNVGDAVIIEQKGFEVVAAGITGTVVPDVKSIETIGQTFVDTDLDQNGDPIPGGVIFKLISVGVGEWGMGLSILSSKNVEIENLKVTKFWGDGIYIGKKSDLTTSENITINFADISDCRRQGISIVTVDGLFMDRIKIDAIAGAPPQSGIDFEPNTATEVIRKVKINVVECKNSADYAVAFVFHKLAGSSTPVDIEIGEIIAERNGALRISGVDYTEKRKGLARIGTIRSTNARNYAVEIYNIKNGVDVHIGDIYIQNANQANNIYPYGAGVRIYAASEITFDPSALPTHYKINNIYSSSSDGKMTKIIDVYEHNRGILDPSGIQLDITGEVQGEGIHPENTKYRIKSAGSIHYEGLRNKPNSGDNISLTSNTMTKLDNRDFTAEATFTLNNMPVGWEIRIEVVKDLRIGVRASFDFRLFNFQHLESRALTSAIAGSSILIKHIGNNIWDIKYISGRWYYGTEILQDIVSYATANTSGLVLLASEQEVINGINPSKVVTPATLQKKIASVSQLGFVRQTTVVTDVTLSNSTKTILDDATDLATAIALVNDIKAKYNQAVELNNELKVKLNAKLVSDRASGQQAS</sequence>
<dbReference type="Gene3D" id="2.160.20.10">
    <property type="entry name" value="Single-stranded right-handed beta-helix, Pectin lyase-like"/>
    <property type="match status" value="1"/>
</dbReference>
<keyword evidence="2" id="KW-1185">Reference proteome</keyword>
<dbReference type="Proteomes" id="UP001500167">
    <property type="component" value="Unassembled WGS sequence"/>
</dbReference>
<evidence type="ECO:0000313" key="2">
    <source>
        <dbReference type="Proteomes" id="UP001500167"/>
    </source>
</evidence>
<accession>A0ABP7ZQW2</accession>
<evidence type="ECO:0008006" key="3">
    <source>
        <dbReference type="Google" id="ProtNLM"/>
    </source>
</evidence>
<dbReference type="InterPro" id="IPR006626">
    <property type="entry name" value="PbH1"/>
</dbReference>
<dbReference type="SMART" id="SM00710">
    <property type="entry name" value="PbH1"/>
    <property type="match status" value="4"/>
</dbReference>
<organism evidence="1 2">
    <name type="scientific">Sphingobacterium ginsenosidimutans</name>
    <dbReference type="NCBI Taxonomy" id="687845"/>
    <lineage>
        <taxon>Bacteria</taxon>
        <taxon>Pseudomonadati</taxon>
        <taxon>Bacteroidota</taxon>
        <taxon>Sphingobacteriia</taxon>
        <taxon>Sphingobacteriales</taxon>
        <taxon>Sphingobacteriaceae</taxon>
        <taxon>Sphingobacterium</taxon>
    </lineage>
</organism>
<proteinExistence type="predicted"/>
<dbReference type="InterPro" id="IPR012334">
    <property type="entry name" value="Pectin_lyas_fold"/>
</dbReference>
<dbReference type="InterPro" id="IPR011050">
    <property type="entry name" value="Pectin_lyase_fold/virulence"/>
</dbReference>
<evidence type="ECO:0000313" key="1">
    <source>
        <dbReference type="EMBL" id="GAA4168304.1"/>
    </source>
</evidence>
<dbReference type="RefSeq" id="WP_346083845.1">
    <property type="nucleotide sequence ID" value="NZ_BAAAZK010000002.1"/>
</dbReference>
<comment type="caution">
    <text evidence="1">The sequence shown here is derived from an EMBL/GenBank/DDBJ whole genome shotgun (WGS) entry which is preliminary data.</text>
</comment>
<reference evidence="2" key="1">
    <citation type="journal article" date="2019" name="Int. J. Syst. Evol. Microbiol.">
        <title>The Global Catalogue of Microorganisms (GCM) 10K type strain sequencing project: providing services to taxonomists for standard genome sequencing and annotation.</title>
        <authorList>
            <consortium name="The Broad Institute Genomics Platform"/>
            <consortium name="The Broad Institute Genome Sequencing Center for Infectious Disease"/>
            <person name="Wu L."/>
            <person name="Ma J."/>
        </authorList>
    </citation>
    <scope>NUCLEOTIDE SEQUENCE [LARGE SCALE GENOMIC DNA]</scope>
    <source>
        <strain evidence="2">JCM 16722</strain>
    </source>
</reference>